<keyword evidence="6" id="KW-0732">Signal</keyword>
<feature type="domain" description="VWFD" evidence="7">
    <location>
        <begin position="61"/>
        <end position="241"/>
    </location>
</feature>
<dbReference type="InterPro" id="IPR001007">
    <property type="entry name" value="VWF_dom"/>
</dbReference>
<evidence type="ECO:0000256" key="2">
    <source>
        <dbReference type="ARBA" id="ARBA00022525"/>
    </source>
</evidence>
<feature type="domain" description="VWFD" evidence="7">
    <location>
        <begin position="497"/>
        <end position="590"/>
    </location>
</feature>
<dbReference type="Pfam" id="PF08742">
    <property type="entry name" value="C8"/>
    <property type="match status" value="2"/>
</dbReference>
<evidence type="ECO:0000256" key="6">
    <source>
        <dbReference type="SAM" id="SignalP"/>
    </source>
</evidence>
<keyword evidence="3" id="KW-0677">Repeat</keyword>
<reference evidence="8" key="1">
    <citation type="submission" date="2021-09" db="EMBL/GenBank/DDBJ databases">
        <title>The genome of Mauremys mutica provides insights into the evolution of semi-aquatic lifestyle.</title>
        <authorList>
            <person name="Gong S."/>
            <person name="Gao Y."/>
        </authorList>
    </citation>
    <scope>NUCLEOTIDE SEQUENCE</scope>
    <source>
        <strain evidence="8">MM-2020</strain>
        <tissue evidence="8">Muscle</tissue>
    </source>
</reference>
<dbReference type="Pfam" id="PF12714">
    <property type="entry name" value="TILa"/>
    <property type="match status" value="1"/>
</dbReference>
<comment type="subcellular location">
    <subcellularLocation>
        <location evidence="1">Secreted</location>
    </subcellularLocation>
</comment>
<feature type="chain" id="PRO_5038360091" description="VWFD domain-containing protein" evidence="6">
    <location>
        <begin position="36"/>
        <end position="1088"/>
    </location>
</feature>
<feature type="signal peptide" evidence="6">
    <location>
        <begin position="1"/>
        <end position="35"/>
    </location>
</feature>
<dbReference type="AlphaFoldDB" id="A0A9D3XHJ6"/>
<dbReference type="PANTHER" id="PTHR11339:SF374">
    <property type="entry name" value="ZONADHESIN"/>
    <property type="match status" value="1"/>
</dbReference>
<dbReference type="InterPro" id="IPR025615">
    <property type="entry name" value="TILa_dom"/>
</dbReference>
<dbReference type="CDD" id="cd19941">
    <property type="entry name" value="TIL"/>
    <property type="match status" value="3"/>
</dbReference>
<dbReference type="SUPFAM" id="SSF57567">
    <property type="entry name" value="Serine protease inhibitors"/>
    <property type="match status" value="3"/>
</dbReference>
<dbReference type="Proteomes" id="UP000827986">
    <property type="component" value="Unassembled WGS sequence"/>
</dbReference>
<evidence type="ECO:0000259" key="7">
    <source>
        <dbReference type="PROSITE" id="PS51233"/>
    </source>
</evidence>
<accession>A0A9D3XHJ6</accession>
<dbReference type="PROSITE" id="PS51233">
    <property type="entry name" value="VWFD"/>
    <property type="match status" value="3"/>
</dbReference>
<dbReference type="Pfam" id="PF01826">
    <property type="entry name" value="TIL"/>
    <property type="match status" value="3"/>
</dbReference>
<name>A0A9D3XHJ6_9SAUR</name>
<dbReference type="FunFam" id="2.10.25.10:FF:000055">
    <property type="entry name" value="alpha-tectorin isoform X1"/>
    <property type="match status" value="1"/>
</dbReference>
<sequence>MRGVQLCVKKSMAMKGTLLLCTWLVLLCGNPALSCSTVQCRKKESCQIVDGRPECVAESESTCWAQGDPHYHTFDGRNFDFMGTCTYTIAKTCGSDSTLPSFSVKAKNDNRGNTRVSYVGYVTVEVYNVTVSVVRSETGFVRVNAQRSRLPISLLEGKLKVYQSGGSVVIETDFSLRVSYDWNSYLVVKISSSFSESMCGLCGNYNGEPGDDFATPTGALAASPVEFGKSWKVEDGDRFCWDDCHGECKSCSPELVGRYKAEPFCGWITKEASGPFSQCHSVIDPKIYLDNCVYDLCMNDGLKEMLCRVLTNYADACRREGAAISDWRTPTGCCLSCAQNSHYEVCARGCQSTCSSLYAPVQCSAQCWEGCVCDEGFVLSGDECVPISQCGCGYLGFYYKAGETFHPTCQEQCVCQASGDVPNHTVLKKKCQQSCTCIPGQGFTCEAHSCASDETCEIRDGVMQCINKDPCKVLKCRTKETCKIKNGRATCVPNFIGTCWGWGDPHYHTFDGLNFDFQGTCTYTLAKYCGTDPTLVPFTINEKNDNRGGNQAVSYVRLTNIYVYGYNIAIYKKEVGKIRINDVTTSLPVTLEDVLPCPENSHYEACGNACPASCSDRTAPSSCQEPCVETCQCDNGYVLSAGQCVPVGSCGCDYNGRYYKPNEEFWADENCRSRCRCDPSLGMVVCQETSCKASERCAVINGVRDCHAISYSTCTASGDPHYTTFDGKKYDFMGTCIYQLAGVCSEDPTLTPFNIKVENNNRGSKAVSYTKAVTLEVYGRSITVSQQYPRKIKVDGVFMDLPFYHEEKLQAYVSGSHIAIKTAFALTVTFDGSSLVRVTVPNTYTNALCGLCGNNNQTASDDLTMRDGSRAANAIQFAESWKVGEVPGCLPSCTKDCPVCSEAQRQPYKGDGYCGVITRGDGPFRECHEDIDPAPFFDDCVFDTCQYKGHRDALCSAISAYVTACQAKGIQIGQWRSASFCSATCPRNSHYELCGNSCPATCHGLSAPDGCDAPCAEGCFCDAGFLLSGDRCVPVAQCGCVHQGRYYRKGEEFYASASCQERCRCKDNGVVECQEASCGANEQYLCEE</sequence>
<dbReference type="FunFam" id="2.10.25.10:FF:000153">
    <property type="entry name" value="MUC5B isoform 1"/>
    <property type="match status" value="2"/>
</dbReference>
<dbReference type="InterPro" id="IPR002919">
    <property type="entry name" value="TIL_dom"/>
</dbReference>
<dbReference type="SMART" id="SM00832">
    <property type="entry name" value="C8"/>
    <property type="match status" value="2"/>
</dbReference>
<keyword evidence="5" id="KW-0325">Glycoprotein</keyword>
<dbReference type="EMBL" id="JAHDVG010000471">
    <property type="protein sequence ID" value="KAH1180067.1"/>
    <property type="molecule type" value="Genomic_DNA"/>
</dbReference>
<dbReference type="GO" id="GO:0031012">
    <property type="term" value="C:extracellular matrix"/>
    <property type="evidence" value="ECO:0007669"/>
    <property type="project" value="TreeGrafter"/>
</dbReference>
<evidence type="ECO:0000256" key="4">
    <source>
        <dbReference type="ARBA" id="ARBA00023157"/>
    </source>
</evidence>
<dbReference type="GO" id="GO:0005615">
    <property type="term" value="C:extracellular space"/>
    <property type="evidence" value="ECO:0007669"/>
    <property type="project" value="TreeGrafter"/>
</dbReference>
<keyword evidence="9" id="KW-1185">Reference proteome</keyword>
<dbReference type="Gene3D" id="2.10.25.10">
    <property type="entry name" value="Laminin"/>
    <property type="match status" value="3"/>
</dbReference>
<proteinExistence type="predicted"/>
<keyword evidence="4" id="KW-1015">Disulfide bond</keyword>
<dbReference type="InterPro" id="IPR014853">
    <property type="entry name" value="VWF/SSPO/ZAN-like_Cys-rich_dom"/>
</dbReference>
<evidence type="ECO:0000256" key="5">
    <source>
        <dbReference type="ARBA" id="ARBA00023180"/>
    </source>
</evidence>
<evidence type="ECO:0000313" key="8">
    <source>
        <dbReference type="EMBL" id="KAH1180067.1"/>
    </source>
</evidence>
<organism evidence="8 9">
    <name type="scientific">Mauremys mutica</name>
    <name type="common">yellowpond turtle</name>
    <dbReference type="NCBI Taxonomy" id="74926"/>
    <lineage>
        <taxon>Eukaryota</taxon>
        <taxon>Metazoa</taxon>
        <taxon>Chordata</taxon>
        <taxon>Craniata</taxon>
        <taxon>Vertebrata</taxon>
        <taxon>Euteleostomi</taxon>
        <taxon>Archelosauria</taxon>
        <taxon>Testudinata</taxon>
        <taxon>Testudines</taxon>
        <taxon>Cryptodira</taxon>
        <taxon>Durocryptodira</taxon>
        <taxon>Testudinoidea</taxon>
        <taxon>Geoemydidae</taxon>
        <taxon>Geoemydinae</taxon>
        <taxon>Mauremys</taxon>
    </lineage>
</organism>
<dbReference type="InterPro" id="IPR050780">
    <property type="entry name" value="Mucin_vWF_Thrombospondin_sf"/>
</dbReference>
<dbReference type="InterPro" id="IPR001846">
    <property type="entry name" value="VWF_type-D"/>
</dbReference>
<evidence type="ECO:0000256" key="3">
    <source>
        <dbReference type="ARBA" id="ARBA00022737"/>
    </source>
</evidence>
<keyword evidence="2" id="KW-0964">Secreted</keyword>
<dbReference type="InterPro" id="IPR036084">
    <property type="entry name" value="Ser_inhib-like_sf"/>
</dbReference>
<gene>
    <name evidence="8" type="ORF">KIL84_006117</name>
</gene>
<dbReference type="SMART" id="SM00215">
    <property type="entry name" value="VWC_out"/>
    <property type="match status" value="1"/>
</dbReference>
<dbReference type="PANTHER" id="PTHR11339">
    <property type="entry name" value="EXTRACELLULAR MATRIX GLYCOPROTEIN RELATED"/>
    <property type="match status" value="1"/>
</dbReference>
<comment type="caution">
    <text evidence="8">The sequence shown here is derived from an EMBL/GenBank/DDBJ whole genome shotgun (WGS) entry which is preliminary data.</text>
</comment>
<evidence type="ECO:0000256" key="1">
    <source>
        <dbReference type="ARBA" id="ARBA00004613"/>
    </source>
</evidence>
<protein>
    <recommendedName>
        <fullName evidence="7">VWFD domain-containing protein</fullName>
    </recommendedName>
</protein>
<dbReference type="SMART" id="SM00216">
    <property type="entry name" value="VWD"/>
    <property type="match status" value="3"/>
</dbReference>
<feature type="domain" description="VWFD" evidence="7">
    <location>
        <begin position="712"/>
        <end position="890"/>
    </location>
</feature>
<dbReference type="Pfam" id="PF00094">
    <property type="entry name" value="VWD"/>
    <property type="match status" value="3"/>
</dbReference>
<evidence type="ECO:0000313" key="9">
    <source>
        <dbReference type="Proteomes" id="UP000827986"/>
    </source>
</evidence>